<dbReference type="SMART" id="SM00065">
    <property type="entry name" value="GAF"/>
    <property type="match status" value="1"/>
</dbReference>
<reference evidence="11 12" key="1">
    <citation type="submission" date="2020-10" db="EMBL/GenBank/DDBJ databases">
        <title>Complete genome sequence of Paludibaculum fermentans P105T, a facultatively anaerobic acidobacterium capable of dissimilatory Fe(III) reduction.</title>
        <authorList>
            <person name="Dedysh S.N."/>
            <person name="Beletsky A.V."/>
            <person name="Kulichevskaya I.S."/>
            <person name="Mardanov A.V."/>
            <person name="Ravin N.V."/>
        </authorList>
    </citation>
    <scope>NUCLEOTIDE SEQUENCE [LARGE SCALE GENOMIC DNA]</scope>
    <source>
        <strain evidence="11 12">P105</strain>
    </source>
</reference>
<feature type="modified residue" description="4-aspartylphosphate" evidence="6">
    <location>
        <position position="875"/>
    </location>
</feature>
<dbReference type="PRINTS" id="PR00344">
    <property type="entry name" value="BCTRLSENSOR"/>
</dbReference>
<dbReference type="SMART" id="SM00387">
    <property type="entry name" value="HATPase_c"/>
    <property type="match status" value="1"/>
</dbReference>
<evidence type="ECO:0000256" key="5">
    <source>
        <dbReference type="ARBA" id="ARBA00022777"/>
    </source>
</evidence>
<evidence type="ECO:0000256" key="1">
    <source>
        <dbReference type="ARBA" id="ARBA00000085"/>
    </source>
</evidence>
<dbReference type="EC" id="2.7.13.3" evidence="2"/>
<dbReference type="InterPro" id="IPR001610">
    <property type="entry name" value="PAC"/>
</dbReference>
<dbReference type="InterPro" id="IPR004358">
    <property type="entry name" value="Sig_transdc_His_kin-like_C"/>
</dbReference>
<dbReference type="InterPro" id="IPR029016">
    <property type="entry name" value="GAF-like_dom_sf"/>
</dbReference>
<dbReference type="InterPro" id="IPR003594">
    <property type="entry name" value="HATPase_dom"/>
</dbReference>
<feature type="domain" description="Response regulatory" evidence="8">
    <location>
        <begin position="946"/>
        <end position="1060"/>
    </location>
</feature>
<feature type="domain" description="Histidine kinase" evidence="7">
    <location>
        <begin position="577"/>
        <end position="801"/>
    </location>
</feature>
<keyword evidence="12" id="KW-1185">Reference proteome</keyword>
<dbReference type="Pfam" id="PF00072">
    <property type="entry name" value="Response_reg"/>
    <property type="match status" value="2"/>
</dbReference>
<comment type="catalytic activity">
    <reaction evidence="1">
        <text>ATP + protein L-histidine = ADP + protein N-phospho-L-histidine.</text>
        <dbReference type="EC" id="2.7.13.3"/>
    </reaction>
</comment>
<dbReference type="InterPro" id="IPR000014">
    <property type="entry name" value="PAS"/>
</dbReference>
<dbReference type="InterPro" id="IPR003018">
    <property type="entry name" value="GAF"/>
</dbReference>
<dbReference type="InterPro" id="IPR035965">
    <property type="entry name" value="PAS-like_dom_sf"/>
</dbReference>
<dbReference type="SMART" id="SM00388">
    <property type="entry name" value="HisKA"/>
    <property type="match status" value="1"/>
</dbReference>
<dbReference type="Pfam" id="PF00512">
    <property type="entry name" value="HisKA"/>
    <property type="match status" value="1"/>
</dbReference>
<dbReference type="SMART" id="SM00091">
    <property type="entry name" value="PAS"/>
    <property type="match status" value="3"/>
</dbReference>
<dbReference type="NCBIfam" id="TIGR00229">
    <property type="entry name" value="sensory_box"/>
    <property type="match status" value="1"/>
</dbReference>
<dbReference type="CDD" id="cd00156">
    <property type="entry name" value="REC"/>
    <property type="match status" value="1"/>
</dbReference>
<evidence type="ECO:0000256" key="3">
    <source>
        <dbReference type="ARBA" id="ARBA00022553"/>
    </source>
</evidence>
<dbReference type="InterPro" id="IPR000700">
    <property type="entry name" value="PAS-assoc_C"/>
</dbReference>
<evidence type="ECO:0000256" key="4">
    <source>
        <dbReference type="ARBA" id="ARBA00022679"/>
    </source>
</evidence>
<sequence>MPIDPVSHESPLSAESARWRHLLEASGEGYWEVDRVNGQVFFSAKIRELLSPEPAFGVQDQAGGWRLTVGELIHSGLVHPDDMPRLAESMDRSAGVGILELHQEFRMRRPGGDYFWVVSRGRIMESEPDGKPRRLCGWLSPVVRSGDAEAALLAVLDTVSSLTGKQYFERLAVRLSEALHMRYCLVTELLPGAESRVRSIAFAVNGQVSQDVEYDLAGTPCEAVVNKGMCIFSSGVQRLFPADEMLAEMSVESYLGLALRSSSGETLGLLSVLGTEPMQANGYSAALFEHFGARASAELDRLRAERQRLHSDRQYRQLFEKMPAGFGLFDVSTDPDSGQRLLRWVQCNPVMESMLRVPLEEVLGRTLLEVLPHFDRTTYAALLDVVETGEERQTIHYSTRYQATLELSAFRPSPGQLAVLATDLTQRMEAESALRESERRFRELLESANVAALILDCDGRIQFCNEYLAGLLGCAREELTGLDWFHEFLPESVHAAARMRLEGVFHDLGGARSGRNEVLCRNGQRRLFEWDNTPLFDARGEPTGIAAIGRDLTDRLALEEQYRQSQKLEAVGRLAGGVAHDFNNLLTVITGYSRLALANLPPGDSVLPRYLQEVVKASERAAERTRQLLAFGRRQVMRSRPVGLHTLVKGLEPMLVELVGEEIQLTLDLRAVDDVTLADPGQMEQVLLNLALNARDAMPAGGRLTLATRNETITRPPAGSLNKLEPGEYILLRVSDSGNGMNEEVLGHLFEPFFTTKGLGEGSGLGLSTAYGIVGQSGGDIRVSSEVGRGSCFDVFLPCASAEPEDSSSAEGLDAKLRMGAGQGLLIAEDQEEVRAFASEVLRGLGYRVTEASNAEEALRKAKALDWKLDLLLTDLMMPGADGGTLARELKASIPALKVVFMSGYSDPDASGASVKGTGGRYLRKPFSPEDLALAVREELGPGGCRVLVADDEESVRLYMRRVLEDAGYTVREAADGRAAMRALEAEPADVLITDLVMPDQEGIETIRLARKAFPQLRIIAISGAFFGQFLKMAELLGANAVLPKPLSQAIMLDTVRDVLGRPPE</sequence>
<evidence type="ECO:0000259" key="9">
    <source>
        <dbReference type="PROSITE" id="PS50112"/>
    </source>
</evidence>
<dbReference type="Gene3D" id="1.10.287.130">
    <property type="match status" value="1"/>
</dbReference>
<keyword evidence="3 6" id="KW-0597">Phosphoprotein</keyword>
<evidence type="ECO:0000259" key="10">
    <source>
        <dbReference type="PROSITE" id="PS50113"/>
    </source>
</evidence>
<dbReference type="SUPFAM" id="SSF55874">
    <property type="entry name" value="ATPase domain of HSP90 chaperone/DNA topoisomerase II/histidine kinase"/>
    <property type="match status" value="1"/>
</dbReference>
<dbReference type="CDD" id="cd00130">
    <property type="entry name" value="PAS"/>
    <property type="match status" value="3"/>
</dbReference>
<evidence type="ECO:0000313" key="12">
    <source>
        <dbReference type="Proteomes" id="UP000593892"/>
    </source>
</evidence>
<dbReference type="InterPro" id="IPR036890">
    <property type="entry name" value="HATPase_C_sf"/>
</dbReference>
<proteinExistence type="predicted"/>
<dbReference type="SMART" id="SM00086">
    <property type="entry name" value="PAC"/>
    <property type="match status" value="2"/>
</dbReference>
<evidence type="ECO:0000259" key="7">
    <source>
        <dbReference type="PROSITE" id="PS50109"/>
    </source>
</evidence>
<dbReference type="Proteomes" id="UP000593892">
    <property type="component" value="Chromosome"/>
</dbReference>
<dbReference type="PANTHER" id="PTHR43065">
    <property type="entry name" value="SENSOR HISTIDINE KINASE"/>
    <property type="match status" value="1"/>
</dbReference>
<keyword evidence="4" id="KW-0808">Transferase</keyword>
<dbReference type="PROSITE" id="PS50110">
    <property type="entry name" value="RESPONSE_REGULATORY"/>
    <property type="match status" value="2"/>
</dbReference>
<organism evidence="11 12">
    <name type="scientific">Paludibaculum fermentans</name>
    <dbReference type="NCBI Taxonomy" id="1473598"/>
    <lineage>
        <taxon>Bacteria</taxon>
        <taxon>Pseudomonadati</taxon>
        <taxon>Acidobacteriota</taxon>
        <taxon>Terriglobia</taxon>
        <taxon>Bryobacterales</taxon>
        <taxon>Bryobacteraceae</taxon>
        <taxon>Paludibaculum</taxon>
    </lineage>
</organism>
<dbReference type="EMBL" id="CP063849">
    <property type="protein sequence ID" value="QOY90304.1"/>
    <property type="molecule type" value="Genomic_DNA"/>
</dbReference>
<dbReference type="InterPro" id="IPR001789">
    <property type="entry name" value="Sig_transdc_resp-reg_receiver"/>
</dbReference>
<dbReference type="Gene3D" id="3.30.450.40">
    <property type="match status" value="1"/>
</dbReference>
<dbReference type="PROSITE" id="PS50109">
    <property type="entry name" value="HIS_KIN"/>
    <property type="match status" value="1"/>
</dbReference>
<dbReference type="InterPro" id="IPR036097">
    <property type="entry name" value="HisK_dim/P_sf"/>
</dbReference>
<dbReference type="RefSeq" id="WP_194451969.1">
    <property type="nucleotide sequence ID" value="NZ_CP063849.1"/>
</dbReference>
<feature type="domain" description="Response regulatory" evidence="8">
    <location>
        <begin position="824"/>
        <end position="940"/>
    </location>
</feature>
<dbReference type="InterPro" id="IPR003661">
    <property type="entry name" value="HisK_dim/P_dom"/>
</dbReference>
<dbReference type="SUPFAM" id="SSF47384">
    <property type="entry name" value="Homodimeric domain of signal transducing histidine kinase"/>
    <property type="match status" value="1"/>
</dbReference>
<dbReference type="SUPFAM" id="SSF55781">
    <property type="entry name" value="GAF domain-like"/>
    <property type="match status" value="1"/>
</dbReference>
<dbReference type="SUPFAM" id="SSF52172">
    <property type="entry name" value="CheY-like"/>
    <property type="match status" value="2"/>
</dbReference>
<dbReference type="PANTHER" id="PTHR43065:SF42">
    <property type="entry name" value="TWO-COMPONENT SENSOR PPRA"/>
    <property type="match status" value="1"/>
</dbReference>
<keyword evidence="5" id="KW-0418">Kinase</keyword>
<evidence type="ECO:0000256" key="2">
    <source>
        <dbReference type="ARBA" id="ARBA00012438"/>
    </source>
</evidence>
<dbReference type="Pfam" id="PF08448">
    <property type="entry name" value="PAS_4"/>
    <property type="match status" value="2"/>
</dbReference>
<feature type="modified residue" description="4-aspartylphosphate" evidence="6">
    <location>
        <position position="995"/>
    </location>
</feature>
<dbReference type="AlphaFoldDB" id="A0A7S7NV38"/>
<dbReference type="InterPro" id="IPR005467">
    <property type="entry name" value="His_kinase_dom"/>
</dbReference>
<evidence type="ECO:0000259" key="8">
    <source>
        <dbReference type="PROSITE" id="PS50110"/>
    </source>
</evidence>
<dbReference type="Pfam" id="PF02518">
    <property type="entry name" value="HATPase_c"/>
    <property type="match status" value="1"/>
</dbReference>
<dbReference type="CDD" id="cd00082">
    <property type="entry name" value="HisKA"/>
    <property type="match status" value="1"/>
</dbReference>
<dbReference type="Gene3D" id="3.40.50.2300">
    <property type="match status" value="2"/>
</dbReference>
<feature type="domain" description="PAC" evidence="10">
    <location>
        <begin position="512"/>
        <end position="564"/>
    </location>
</feature>
<dbReference type="KEGG" id="pfer:IRI77_10210"/>
<feature type="domain" description="PAS" evidence="9">
    <location>
        <begin position="437"/>
        <end position="508"/>
    </location>
</feature>
<dbReference type="SMART" id="SM00448">
    <property type="entry name" value="REC"/>
    <property type="match status" value="2"/>
</dbReference>
<dbReference type="InterPro" id="IPR013655">
    <property type="entry name" value="PAS_fold_3"/>
</dbReference>
<dbReference type="PROSITE" id="PS50113">
    <property type="entry name" value="PAC"/>
    <property type="match status" value="1"/>
</dbReference>
<dbReference type="InterPro" id="IPR013656">
    <property type="entry name" value="PAS_4"/>
</dbReference>
<protein>
    <recommendedName>
        <fullName evidence="2">histidine kinase</fullName>
        <ecNumber evidence="2">2.7.13.3</ecNumber>
    </recommendedName>
</protein>
<dbReference type="SUPFAM" id="SSF55785">
    <property type="entry name" value="PYP-like sensor domain (PAS domain)"/>
    <property type="match status" value="3"/>
</dbReference>
<dbReference type="InterPro" id="IPR011006">
    <property type="entry name" value="CheY-like_superfamily"/>
</dbReference>
<dbReference type="GO" id="GO:0000155">
    <property type="term" value="F:phosphorelay sensor kinase activity"/>
    <property type="evidence" value="ECO:0007669"/>
    <property type="project" value="InterPro"/>
</dbReference>
<gene>
    <name evidence="11" type="ORF">IRI77_10210</name>
</gene>
<dbReference type="Gene3D" id="3.30.450.20">
    <property type="entry name" value="PAS domain"/>
    <property type="match status" value="3"/>
</dbReference>
<dbReference type="Gene3D" id="3.30.565.10">
    <property type="entry name" value="Histidine kinase-like ATPase, C-terminal domain"/>
    <property type="match status" value="1"/>
</dbReference>
<evidence type="ECO:0000256" key="6">
    <source>
        <dbReference type="PROSITE-ProRule" id="PRU00169"/>
    </source>
</evidence>
<evidence type="ECO:0000313" key="11">
    <source>
        <dbReference type="EMBL" id="QOY90304.1"/>
    </source>
</evidence>
<dbReference type="PROSITE" id="PS50112">
    <property type="entry name" value="PAS"/>
    <property type="match status" value="1"/>
</dbReference>
<dbReference type="Pfam" id="PF08447">
    <property type="entry name" value="PAS_3"/>
    <property type="match status" value="1"/>
</dbReference>
<name>A0A7S7NV38_PALFE</name>
<accession>A0A7S7NV38</accession>